<dbReference type="Proteomes" id="UP001233999">
    <property type="component" value="Unassembled WGS sequence"/>
</dbReference>
<keyword evidence="1" id="KW-0732">Signal</keyword>
<dbReference type="EMBL" id="JASPKZ010000435">
    <property type="protein sequence ID" value="KAJ9600273.1"/>
    <property type="molecule type" value="Genomic_DNA"/>
</dbReference>
<organism evidence="2 3">
    <name type="scientific">Diploptera punctata</name>
    <name type="common">Pacific beetle cockroach</name>
    <dbReference type="NCBI Taxonomy" id="6984"/>
    <lineage>
        <taxon>Eukaryota</taxon>
        <taxon>Metazoa</taxon>
        <taxon>Ecdysozoa</taxon>
        <taxon>Arthropoda</taxon>
        <taxon>Hexapoda</taxon>
        <taxon>Insecta</taxon>
        <taxon>Pterygota</taxon>
        <taxon>Neoptera</taxon>
        <taxon>Polyneoptera</taxon>
        <taxon>Dictyoptera</taxon>
        <taxon>Blattodea</taxon>
        <taxon>Blaberoidea</taxon>
        <taxon>Blaberidae</taxon>
        <taxon>Diplopterinae</taxon>
        <taxon>Diploptera</taxon>
    </lineage>
</organism>
<sequence length="123" mass="13753">MITRLQQTSPILSIMFAVIILLSSAALVQAEVSRPSYFECLDSDECDTSQCCLLSQQRYSIPACRQLGDVGSSCRPNNKPRDFDVIYPDGYNAIIKNAYLNICNCQHGLECNRKTGTCQRVHN</sequence>
<reference evidence="2" key="1">
    <citation type="journal article" date="2023" name="IScience">
        <title>Live-bearing cockroach genome reveals convergent evolutionary mechanisms linked to viviparity in insects and beyond.</title>
        <authorList>
            <person name="Fouks B."/>
            <person name="Harrison M.C."/>
            <person name="Mikhailova A.A."/>
            <person name="Marchal E."/>
            <person name="English S."/>
            <person name="Carruthers M."/>
            <person name="Jennings E.C."/>
            <person name="Chiamaka E.L."/>
            <person name="Frigard R.A."/>
            <person name="Pippel M."/>
            <person name="Attardo G.M."/>
            <person name="Benoit J.B."/>
            <person name="Bornberg-Bauer E."/>
            <person name="Tobe S.S."/>
        </authorList>
    </citation>
    <scope>NUCLEOTIDE SEQUENCE</scope>
    <source>
        <strain evidence="2">Stay&amp;Tobe</strain>
    </source>
</reference>
<evidence type="ECO:0000313" key="3">
    <source>
        <dbReference type="Proteomes" id="UP001233999"/>
    </source>
</evidence>
<evidence type="ECO:0000256" key="1">
    <source>
        <dbReference type="SAM" id="SignalP"/>
    </source>
</evidence>
<protein>
    <recommendedName>
        <fullName evidence="4">Astakine</fullName>
    </recommendedName>
</protein>
<name>A0AAD8AJE2_DIPPU</name>
<evidence type="ECO:0000313" key="2">
    <source>
        <dbReference type="EMBL" id="KAJ9600273.1"/>
    </source>
</evidence>
<dbReference type="AlphaFoldDB" id="A0AAD8AJE2"/>
<reference evidence="2" key="2">
    <citation type="submission" date="2023-05" db="EMBL/GenBank/DDBJ databases">
        <authorList>
            <person name="Fouks B."/>
        </authorList>
    </citation>
    <scope>NUCLEOTIDE SEQUENCE</scope>
    <source>
        <strain evidence="2">Stay&amp;Tobe</strain>
        <tissue evidence="2">Testes</tissue>
    </source>
</reference>
<proteinExistence type="predicted"/>
<comment type="caution">
    <text evidence="2">The sequence shown here is derived from an EMBL/GenBank/DDBJ whole genome shotgun (WGS) entry which is preliminary data.</text>
</comment>
<gene>
    <name evidence="2" type="ORF">L9F63_009449</name>
</gene>
<dbReference type="Gene3D" id="2.10.80.10">
    <property type="entry name" value="Lipase, subunit A"/>
    <property type="match status" value="1"/>
</dbReference>
<feature type="signal peptide" evidence="1">
    <location>
        <begin position="1"/>
        <end position="30"/>
    </location>
</feature>
<accession>A0AAD8AJE2</accession>
<keyword evidence="3" id="KW-1185">Reference proteome</keyword>
<evidence type="ECO:0008006" key="4">
    <source>
        <dbReference type="Google" id="ProtNLM"/>
    </source>
</evidence>
<feature type="chain" id="PRO_5042290972" description="Astakine" evidence="1">
    <location>
        <begin position="31"/>
        <end position="123"/>
    </location>
</feature>